<feature type="domain" description="BTB" evidence="1">
    <location>
        <begin position="23"/>
        <end position="95"/>
    </location>
</feature>
<sequence length="477" mass="56004">MSFEYSQEVIDDLENLLETDEGYDVIIYAGENENVKEIHALSNILRIKSQYFRTAFSNEFAKKDGKFILITPNIPPQLFKIILRFIYCGKIDLTKLQGPDVLKLLVVVDELKIQTLILCIQEYLVKYIHIFLQQYPIEILETIHQHEIFTDLWNYCLEEICAEPDILFKSDKFINLKVTLLELLLKRDDLLLDEIDIWDNLIRWCFSQHPCIQQDDVNKWNNEEIIIMKRTLHEFIPLIRFYHITSEDFLLKVYPFRMLLPEDLINNVLAFHMAPNKILKSDMQPFRKQKSVSDSAIIDDEHFAIFSSWIEKENDSYYNKRNIPYNFKLLYNSSRDGNSAADFHKRCDNKGATIVIAKVANSDEIIGGYNPVSWDSTNTWKSTKNSFIFSFMSSTNLQTAKVSHINVGYFDYSIYCYQNHGPTFGSGHDLAHYGGTTWRSNNKYSYPKIDIPKNCKIAKSYKFFNIENYEVFQVIKK</sequence>
<dbReference type="SUPFAM" id="SSF54695">
    <property type="entry name" value="POZ domain"/>
    <property type="match status" value="1"/>
</dbReference>
<dbReference type="OrthoDB" id="6359816at2759"/>
<dbReference type="Pfam" id="PF00651">
    <property type="entry name" value="BTB"/>
    <property type="match status" value="1"/>
</dbReference>
<dbReference type="InterPro" id="IPR000210">
    <property type="entry name" value="BTB/POZ_dom"/>
</dbReference>
<dbReference type="Proteomes" id="UP000247702">
    <property type="component" value="Unassembled WGS sequence"/>
</dbReference>
<dbReference type="InterPro" id="IPR051481">
    <property type="entry name" value="BTB-POZ/Galectin-3-binding"/>
</dbReference>
<protein>
    <submittedName>
        <fullName evidence="4">BTB/POZ domain-containing protein</fullName>
    </submittedName>
</protein>
<evidence type="ECO:0000313" key="3">
    <source>
        <dbReference type="EMBL" id="GBB87679.1"/>
    </source>
</evidence>
<dbReference type="SMART" id="SM00225">
    <property type="entry name" value="BTB"/>
    <property type="match status" value="1"/>
</dbReference>
<evidence type="ECO:0000259" key="1">
    <source>
        <dbReference type="PROSITE" id="PS50097"/>
    </source>
</evidence>
<dbReference type="PROSITE" id="PS51886">
    <property type="entry name" value="TLDC"/>
    <property type="match status" value="1"/>
</dbReference>
<dbReference type="InterPro" id="IPR006571">
    <property type="entry name" value="TLDc_dom"/>
</dbReference>
<dbReference type="Gene3D" id="1.25.40.420">
    <property type="match status" value="1"/>
</dbReference>
<dbReference type="AlphaFoldDB" id="A0A2Z6QP89"/>
<dbReference type="PANTHER" id="PTHR24410:SF23">
    <property type="entry name" value="BTB DOMAIN-CONTAINING PROTEIN-RELATED"/>
    <property type="match status" value="1"/>
</dbReference>
<reference evidence="4" key="2">
    <citation type="submission" date="2019-10" db="EMBL/GenBank/DDBJ databases">
        <title>Conservation and host-specific expression of non-tandemly repeated heterogenous ribosome RNA gene in arbuscular mycorrhizal fungi.</title>
        <authorList>
            <person name="Maeda T."/>
            <person name="Kobayashi Y."/>
            <person name="Nakagawa T."/>
            <person name="Ezawa T."/>
            <person name="Yamaguchi K."/>
            <person name="Bino T."/>
            <person name="Nishimoto Y."/>
            <person name="Shigenobu S."/>
            <person name="Kawaguchi M."/>
        </authorList>
    </citation>
    <scope>NUCLEOTIDE SEQUENCE</scope>
    <source>
        <strain evidence="4">HR1</strain>
    </source>
</reference>
<dbReference type="Proteomes" id="UP000615446">
    <property type="component" value="Unassembled WGS sequence"/>
</dbReference>
<organism evidence="3 5">
    <name type="scientific">Rhizophagus clarus</name>
    <dbReference type="NCBI Taxonomy" id="94130"/>
    <lineage>
        <taxon>Eukaryota</taxon>
        <taxon>Fungi</taxon>
        <taxon>Fungi incertae sedis</taxon>
        <taxon>Mucoromycota</taxon>
        <taxon>Glomeromycotina</taxon>
        <taxon>Glomeromycetes</taxon>
        <taxon>Glomerales</taxon>
        <taxon>Glomeraceae</taxon>
        <taxon>Rhizophagus</taxon>
    </lineage>
</organism>
<dbReference type="EMBL" id="BLAL01000087">
    <property type="protein sequence ID" value="GES84990.1"/>
    <property type="molecule type" value="Genomic_DNA"/>
</dbReference>
<keyword evidence="5" id="KW-1185">Reference proteome</keyword>
<dbReference type="Gene3D" id="3.30.710.10">
    <property type="entry name" value="Potassium Channel Kv1.1, Chain A"/>
    <property type="match status" value="1"/>
</dbReference>
<proteinExistence type="predicted"/>
<dbReference type="SMART" id="SM00584">
    <property type="entry name" value="TLDc"/>
    <property type="match status" value="1"/>
</dbReference>
<dbReference type="CDD" id="cd18186">
    <property type="entry name" value="BTB_POZ_ZBTB_KLHL-like"/>
    <property type="match status" value="1"/>
</dbReference>
<comment type="caution">
    <text evidence="3">The sequence shown here is derived from an EMBL/GenBank/DDBJ whole genome shotgun (WGS) entry which is preliminary data.</text>
</comment>
<dbReference type="PANTHER" id="PTHR24410">
    <property type="entry name" value="HL07962P-RELATED"/>
    <property type="match status" value="1"/>
</dbReference>
<dbReference type="InterPro" id="IPR011333">
    <property type="entry name" value="SKP1/BTB/POZ_sf"/>
</dbReference>
<evidence type="ECO:0000259" key="2">
    <source>
        <dbReference type="PROSITE" id="PS51886"/>
    </source>
</evidence>
<evidence type="ECO:0000313" key="4">
    <source>
        <dbReference type="EMBL" id="GES84990.1"/>
    </source>
</evidence>
<dbReference type="PROSITE" id="PS50097">
    <property type="entry name" value="BTB"/>
    <property type="match status" value="1"/>
</dbReference>
<reference evidence="3 5" key="1">
    <citation type="submission" date="2017-11" db="EMBL/GenBank/DDBJ databases">
        <title>The genome of Rhizophagus clarus HR1 reveals common genetic basis of auxotrophy among arbuscular mycorrhizal fungi.</title>
        <authorList>
            <person name="Kobayashi Y."/>
        </authorList>
    </citation>
    <scope>NUCLEOTIDE SEQUENCE [LARGE SCALE GENOMIC DNA]</scope>
    <source>
        <strain evidence="3 5">HR1</strain>
    </source>
</reference>
<dbReference type="Pfam" id="PF07534">
    <property type="entry name" value="TLD"/>
    <property type="match status" value="1"/>
</dbReference>
<name>A0A2Z6QP89_9GLOM</name>
<dbReference type="EMBL" id="BEXD01000465">
    <property type="protein sequence ID" value="GBB87679.1"/>
    <property type="molecule type" value="Genomic_DNA"/>
</dbReference>
<evidence type="ECO:0000313" key="5">
    <source>
        <dbReference type="Proteomes" id="UP000247702"/>
    </source>
</evidence>
<gene>
    <name evidence="4" type="ORF">RCL2_001207700</name>
    <name evidence="3" type="ORF">RclHR1_14160005</name>
</gene>
<feature type="domain" description="TLDc" evidence="2">
    <location>
        <begin position="296"/>
        <end position="475"/>
    </location>
</feature>
<accession>A0A2Z6QP89</accession>